<evidence type="ECO:0000256" key="3">
    <source>
        <dbReference type="ARBA" id="ARBA00022606"/>
    </source>
</evidence>
<gene>
    <name evidence="11" type="primary">Dmoj\GI23327</name>
    <name evidence="11" type="ORF">Dmoj_GI23327</name>
</gene>
<evidence type="ECO:0008006" key="13">
    <source>
        <dbReference type="Google" id="ProtNLM"/>
    </source>
</evidence>
<keyword evidence="8" id="KW-0675">Receptor</keyword>
<comment type="subcellular location">
    <subcellularLocation>
        <location evidence="1">Cell membrane</location>
        <topology evidence="1">Multi-pass membrane protein</topology>
    </subcellularLocation>
</comment>
<evidence type="ECO:0000256" key="8">
    <source>
        <dbReference type="ARBA" id="ARBA00023170"/>
    </source>
</evidence>
<name>B4K920_DROMO</name>
<dbReference type="Pfam" id="PF02949">
    <property type="entry name" value="7tm_6"/>
    <property type="match status" value="1"/>
</dbReference>
<evidence type="ECO:0000256" key="2">
    <source>
        <dbReference type="ARBA" id="ARBA00022475"/>
    </source>
</evidence>
<evidence type="ECO:0000256" key="1">
    <source>
        <dbReference type="ARBA" id="ARBA00004651"/>
    </source>
</evidence>
<evidence type="ECO:0000313" key="11">
    <source>
        <dbReference type="EMBL" id="EDW14433.2"/>
    </source>
</evidence>
<dbReference type="GO" id="GO:0005549">
    <property type="term" value="F:odorant binding"/>
    <property type="evidence" value="ECO:0007669"/>
    <property type="project" value="InterPro"/>
</dbReference>
<keyword evidence="12" id="KW-1185">Reference proteome</keyword>
<evidence type="ECO:0000256" key="6">
    <source>
        <dbReference type="ARBA" id="ARBA00022989"/>
    </source>
</evidence>
<dbReference type="HOGENOM" id="CLU_033399_8_0_1"/>
<evidence type="ECO:0000256" key="9">
    <source>
        <dbReference type="ARBA" id="ARBA00023224"/>
    </source>
</evidence>
<dbReference type="GO" id="GO:0005886">
    <property type="term" value="C:plasma membrane"/>
    <property type="evidence" value="ECO:0007669"/>
    <property type="project" value="UniProtKB-SubCell"/>
</dbReference>
<dbReference type="GO" id="GO:0007165">
    <property type="term" value="P:signal transduction"/>
    <property type="evidence" value="ECO:0007669"/>
    <property type="project" value="UniProtKB-KW"/>
</dbReference>
<proteinExistence type="predicted"/>
<sequence>MERMHESLSMLDDLDARLQTDSDRRRIHAAVAKSNYLFFIIAEFYLIYTMSVFVVGVVNGHPPWLFYNPIFDWRDGIGRVWMQTIFESYIMVLVAVLVLIDDTYTIVLVVSYRGHIGVLKDHIRKLRTDPQRTEAENYDELVFNIIYHKLITQCCNVMRPVISQTIFVQFLLIGIDLGLTLVNVLYFSGLFRAISAIMFALAVMVETFPFCYLCDLLAKDCEDLSNILFDSPWIDAEPKYKSALKFFMHNLQQPIVFKAGGIFAISLNSNIQMAKFAFSVMAIVQQMNLASRFK</sequence>
<dbReference type="OrthoDB" id="6604226at2759"/>
<dbReference type="PANTHER" id="PTHR21137">
    <property type="entry name" value="ODORANT RECEPTOR"/>
    <property type="match status" value="1"/>
</dbReference>
<keyword evidence="6 10" id="KW-1133">Transmembrane helix</keyword>
<keyword evidence="4 10" id="KW-0812">Transmembrane</keyword>
<dbReference type="KEGG" id="dmo:Dmoj_GI23327"/>
<keyword evidence="3" id="KW-0716">Sensory transduction</keyword>
<feature type="transmembrane region" description="Helical" evidence="10">
    <location>
        <begin position="166"/>
        <end position="187"/>
    </location>
</feature>
<keyword evidence="5" id="KW-0552">Olfaction</keyword>
<protein>
    <recommendedName>
        <fullName evidence="13">Odorant receptor</fullName>
    </recommendedName>
</protein>
<dbReference type="GO" id="GO:0004984">
    <property type="term" value="F:olfactory receptor activity"/>
    <property type="evidence" value="ECO:0007669"/>
    <property type="project" value="InterPro"/>
</dbReference>
<keyword evidence="7 10" id="KW-0472">Membrane</keyword>
<feature type="transmembrane region" description="Helical" evidence="10">
    <location>
        <begin position="193"/>
        <end position="214"/>
    </location>
</feature>
<feature type="transmembrane region" description="Helical" evidence="10">
    <location>
        <begin position="36"/>
        <end position="58"/>
    </location>
</feature>
<dbReference type="AlphaFoldDB" id="B4K920"/>
<dbReference type="PANTHER" id="PTHR21137:SF35">
    <property type="entry name" value="ODORANT RECEPTOR 19A-RELATED"/>
    <property type="match status" value="1"/>
</dbReference>
<evidence type="ECO:0000313" key="12">
    <source>
        <dbReference type="Proteomes" id="UP000009192"/>
    </source>
</evidence>
<evidence type="ECO:0000256" key="4">
    <source>
        <dbReference type="ARBA" id="ARBA00022692"/>
    </source>
</evidence>
<dbReference type="EMBL" id="CH933806">
    <property type="protein sequence ID" value="EDW14433.2"/>
    <property type="molecule type" value="Genomic_DNA"/>
</dbReference>
<keyword evidence="9" id="KW-0807">Transducer</keyword>
<dbReference type="InParanoid" id="B4K920"/>
<evidence type="ECO:0000256" key="5">
    <source>
        <dbReference type="ARBA" id="ARBA00022725"/>
    </source>
</evidence>
<keyword evidence="2" id="KW-1003">Cell membrane</keyword>
<dbReference type="Proteomes" id="UP000009192">
    <property type="component" value="Unassembled WGS sequence"/>
</dbReference>
<dbReference type="InterPro" id="IPR004117">
    <property type="entry name" value="7tm6_olfct_rcpt"/>
</dbReference>
<accession>B4K920</accession>
<reference evidence="11 12" key="1">
    <citation type="journal article" date="2007" name="Nature">
        <title>Evolution of genes and genomes on the Drosophila phylogeny.</title>
        <authorList>
            <consortium name="Drosophila 12 Genomes Consortium"/>
            <person name="Clark A.G."/>
            <person name="Eisen M.B."/>
            <person name="Smith D.R."/>
            <person name="Bergman C.M."/>
            <person name="Oliver B."/>
            <person name="Markow T.A."/>
            <person name="Kaufman T.C."/>
            <person name="Kellis M."/>
            <person name="Gelbart W."/>
            <person name="Iyer V.N."/>
            <person name="Pollard D.A."/>
            <person name="Sackton T.B."/>
            <person name="Larracuente A.M."/>
            <person name="Singh N.D."/>
            <person name="Abad J.P."/>
            <person name="Abt D.N."/>
            <person name="Adryan B."/>
            <person name="Aguade M."/>
            <person name="Akashi H."/>
            <person name="Anderson W.W."/>
            <person name="Aquadro C.F."/>
            <person name="Ardell D.H."/>
            <person name="Arguello R."/>
            <person name="Artieri C.G."/>
            <person name="Barbash D.A."/>
            <person name="Barker D."/>
            <person name="Barsanti P."/>
            <person name="Batterham P."/>
            <person name="Batzoglou S."/>
            <person name="Begun D."/>
            <person name="Bhutkar A."/>
            <person name="Blanco E."/>
            <person name="Bosak S.A."/>
            <person name="Bradley R.K."/>
            <person name="Brand A.D."/>
            <person name="Brent M.R."/>
            <person name="Brooks A.N."/>
            <person name="Brown R.H."/>
            <person name="Butlin R.K."/>
            <person name="Caggese C."/>
            <person name="Calvi B.R."/>
            <person name="Bernardo de Carvalho A."/>
            <person name="Caspi A."/>
            <person name="Castrezana S."/>
            <person name="Celniker S.E."/>
            <person name="Chang J.L."/>
            <person name="Chapple C."/>
            <person name="Chatterji S."/>
            <person name="Chinwalla A."/>
            <person name="Civetta A."/>
            <person name="Clifton S.W."/>
            <person name="Comeron J.M."/>
            <person name="Costello J.C."/>
            <person name="Coyne J.A."/>
            <person name="Daub J."/>
            <person name="David R.G."/>
            <person name="Delcher A.L."/>
            <person name="Delehaunty K."/>
            <person name="Do C.B."/>
            <person name="Ebling H."/>
            <person name="Edwards K."/>
            <person name="Eickbush T."/>
            <person name="Evans J.D."/>
            <person name="Filipski A."/>
            <person name="Findeiss S."/>
            <person name="Freyhult E."/>
            <person name="Fulton L."/>
            <person name="Fulton R."/>
            <person name="Garcia A.C."/>
            <person name="Gardiner A."/>
            <person name="Garfield D.A."/>
            <person name="Garvin B.E."/>
            <person name="Gibson G."/>
            <person name="Gilbert D."/>
            <person name="Gnerre S."/>
            <person name="Godfrey J."/>
            <person name="Good R."/>
            <person name="Gotea V."/>
            <person name="Gravely B."/>
            <person name="Greenberg A.J."/>
            <person name="Griffiths-Jones S."/>
            <person name="Gross S."/>
            <person name="Guigo R."/>
            <person name="Gustafson E.A."/>
            <person name="Haerty W."/>
            <person name="Hahn M.W."/>
            <person name="Halligan D.L."/>
            <person name="Halpern A.L."/>
            <person name="Halter G.M."/>
            <person name="Han M.V."/>
            <person name="Heger A."/>
            <person name="Hillier L."/>
            <person name="Hinrichs A.S."/>
            <person name="Holmes I."/>
            <person name="Hoskins R.A."/>
            <person name="Hubisz M.J."/>
            <person name="Hultmark D."/>
            <person name="Huntley M.A."/>
            <person name="Jaffe D.B."/>
            <person name="Jagadeeshan S."/>
            <person name="Jeck W.R."/>
            <person name="Johnson J."/>
            <person name="Jones C.D."/>
            <person name="Jordan W.C."/>
            <person name="Karpen G.H."/>
            <person name="Kataoka E."/>
            <person name="Keightley P.D."/>
            <person name="Kheradpour P."/>
            <person name="Kirkness E.F."/>
            <person name="Koerich L.B."/>
            <person name="Kristiansen K."/>
            <person name="Kudrna D."/>
            <person name="Kulathinal R.J."/>
            <person name="Kumar S."/>
            <person name="Kwok R."/>
            <person name="Lander E."/>
            <person name="Langley C.H."/>
            <person name="Lapoint R."/>
            <person name="Lazzaro B.P."/>
            <person name="Lee S.J."/>
            <person name="Levesque L."/>
            <person name="Li R."/>
            <person name="Lin C.F."/>
            <person name="Lin M.F."/>
            <person name="Lindblad-Toh K."/>
            <person name="Llopart A."/>
            <person name="Long M."/>
            <person name="Low L."/>
            <person name="Lozovsky E."/>
            <person name="Lu J."/>
            <person name="Luo M."/>
            <person name="Machado C.A."/>
            <person name="Makalowski W."/>
            <person name="Marzo M."/>
            <person name="Matsuda M."/>
            <person name="Matzkin L."/>
            <person name="McAllister B."/>
            <person name="McBride C.S."/>
            <person name="McKernan B."/>
            <person name="McKernan K."/>
            <person name="Mendez-Lago M."/>
            <person name="Minx P."/>
            <person name="Mollenhauer M.U."/>
            <person name="Montooth K."/>
            <person name="Mount S.M."/>
            <person name="Mu X."/>
            <person name="Myers E."/>
            <person name="Negre B."/>
            <person name="Newfeld S."/>
            <person name="Nielsen R."/>
            <person name="Noor M.A."/>
            <person name="O'Grady P."/>
            <person name="Pachter L."/>
            <person name="Papaceit M."/>
            <person name="Parisi M.J."/>
            <person name="Parisi M."/>
            <person name="Parts L."/>
            <person name="Pedersen J.S."/>
            <person name="Pesole G."/>
            <person name="Phillippy A.M."/>
            <person name="Ponting C.P."/>
            <person name="Pop M."/>
            <person name="Porcelli D."/>
            <person name="Powell J.R."/>
            <person name="Prohaska S."/>
            <person name="Pruitt K."/>
            <person name="Puig M."/>
            <person name="Quesneville H."/>
            <person name="Ram K.R."/>
            <person name="Rand D."/>
            <person name="Rasmussen M.D."/>
            <person name="Reed L.K."/>
            <person name="Reenan R."/>
            <person name="Reily A."/>
            <person name="Remington K.A."/>
            <person name="Rieger T.T."/>
            <person name="Ritchie M.G."/>
            <person name="Robin C."/>
            <person name="Rogers Y.H."/>
            <person name="Rohde C."/>
            <person name="Rozas J."/>
            <person name="Rubenfield M.J."/>
            <person name="Ruiz A."/>
            <person name="Russo S."/>
            <person name="Salzberg S.L."/>
            <person name="Sanchez-Gracia A."/>
            <person name="Saranga D.J."/>
            <person name="Sato H."/>
            <person name="Schaeffer S.W."/>
            <person name="Schatz M.C."/>
            <person name="Schlenke T."/>
            <person name="Schwartz R."/>
            <person name="Segarra C."/>
            <person name="Singh R.S."/>
            <person name="Sirot L."/>
            <person name="Sirota M."/>
            <person name="Sisneros N.B."/>
            <person name="Smith C.D."/>
            <person name="Smith T.F."/>
            <person name="Spieth J."/>
            <person name="Stage D.E."/>
            <person name="Stark A."/>
            <person name="Stephan W."/>
            <person name="Strausberg R.L."/>
            <person name="Strempel S."/>
            <person name="Sturgill D."/>
            <person name="Sutton G."/>
            <person name="Sutton G.G."/>
            <person name="Tao W."/>
            <person name="Teichmann S."/>
            <person name="Tobari Y.N."/>
            <person name="Tomimura Y."/>
            <person name="Tsolas J.M."/>
            <person name="Valente V.L."/>
            <person name="Venter E."/>
            <person name="Venter J.C."/>
            <person name="Vicario S."/>
            <person name="Vieira F.G."/>
            <person name="Vilella A.J."/>
            <person name="Villasante A."/>
            <person name="Walenz B."/>
            <person name="Wang J."/>
            <person name="Wasserman M."/>
            <person name="Watts T."/>
            <person name="Wilson D."/>
            <person name="Wilson R.K."/>
            <person name="Wing R.A."/>
            <person name="Wolfner M.F."/>
            <person name="Wong A."/>
            <person name="Wong G.K."/>
            <person name="Wu C.I."/>
            <person name="Wu G."/>
            <person name="Yamamoto D."/>
            <person name="Yang H.P."/>
            <person name="Yang S.P."/>
            <person name="Yorke J.A."/>
            <person name="Yoshida K."/>
            <person name="Zdobnov E."/>
            <person name="Zhang P."/>
            <person name="Zhang Y."/>
            <person name="Zimin A.V."/>
            <person name="Baldwin J."/>
            <person name="Abdouelleil A."/>
            <person name="Abdulkadir J."/>
            <person name="Abebe A."/>
            <person name="Abera B."/>
            <person name="Abreu J."/>
            <person name="Acer S.C."/>
            <person name="Aftuck L."/>
            <person name="Alexander A."/>
            <person name="An P."/>
            <person name="Anderson E."/>
            <person name="Anderson S."/>
            <person name="Arachi H."/>
            <person name="Azer M."/>
            <person name="Bachantsang P."/>
            <person name="Barry A."/>
            <person name="Bayul T."/>
            <person name="Berlin A."/>
            <person name="Bessette D."/>
            <person name="Bloom T."/>
            <person name="Blye J."/>
            <person name="Boguslavskiy L."/>
            <person name="Bonnet C."/>
            <person name="Boukhgalter B."/>
            <person name="Bourzgui I."/>
            <person name="Brown A."/>
            <person name="Cahill P."/>
            <person name="Channer S."/>
            <person name="Cheshatsang Y."/>
            <person name="Chuda L."/>
            <person name="Citroen M."/>
            <person name="Collymore A."/>
            <person name="Cooke P."/>
            <person name="Costello M."/>
            <person name="D'Aco K."/>
            <person name="Daza R."/>
            <person name="De Haan G."/>
            <person name="DeGray S."/>
            <person name="DeMaso C."/>
            <person name="Dhargay N."/>
            <person name="Dooley K."/>
            <person name="Dooley E."/>
            <person name="Doricent M."/>
            <person name="Dorje P."/>
            <person name="Dorjee K."/>
            <person name="Dupes A."/>
            <person name="Elong R."/>
            <person name="Falk J."/>
            <person name="Farina A."/>
            <person name="Faro S."/>
            <person name="Ferguson D."/>
            <person name="Fisher S."/>
            <person name="Foley C.D."/>
            <person name="Franke A."/>
            <person name="Friedrich D."/>
            <person name="Gadbois L."/>
            <person name="Gearin G."/>
            <person name="Gearin C.R."/>
            <person name="Giannoukos G."/>
            <person name="Goode T."/>
            <person name="Graham J."/>
            <person name="Grandbois E."/>
            <person name="Grewal S."/>
            <person name="Gyaltsen K."/>
            <person name="Hafez N."/>
            <person name="Hagos B."/>
            <person name="Hall J."/>
            <person name="Henson C."/>
            <person name="Hollinger A."/>
            <person name="Honan T."/>
            <person name="Huard M.D."/>
            <person name="Hughes L."/>
            <person name="Hurhula B."/>
            <person name="Husby M.E."/>
            <person name="Kamat A."/>
            <person name="Kanga B."/>
            <person name="Kashin S."/>
            <person name="Khazanovich D."/>
            <person name="Kisner P."/>
            <person name="Lance K."/>
            <person name="Lara M."/>
            <person name="Lee W."/>
            <person name="Lennon N."/>
            <person name="Letendre F."/>
            <person name="LeVine R."/>
            <person name="Lipovsky A."/>
            <person name="Liu X."/>
            <person name="Liu J."/>
            <person name="Liu S."/>
            <person name="Lokyitsang T."/>
            <person name="Lokyitsang Y."/>
            <person name="Lubonja R."/>
            <person name="Lui A."/>
            <person name="MacDonald P."/>
            <person name="Magnisalis V."/>
            <person name="Maru K."/>
            <person name="Matthews C."/>
            <person name="McCusker W."/>
            <person name="McDonough S."/>
            <person name="Mehta T."/>
            <person name="Meldrim J."/>
            <person name="Meneus L."/>
            <person name="Mihai O."/>
            <person name="Mihalev A."/>
            <person name="Mihova T."/>
            <person name="Mittelman R."/>
            <person name="Mlenga V."/>
            <person name="Montmayeur A."/>
            <person name="Mulrain L."/>
            <person name="Navidi A."/>
            <person name="Naylor J."/>
            <person name="Negash T."/>
            <person name="Nguyen T."/>
            <person name="Nguyen N."/>
            <person name="Nicol R."/>
            <person name="Norbu C."/>
            <person name="Norbu N."/>
            <person name="Novod N."/>
            <person name="O'Neill B."/>
            <person name="Osman S."/>
            <person name="Markiewicz E."/>
            <person name="Oyono O.L."/>
            <person name="Patti C."/>
            <person name="Phunkhang P."/>
            <person name="Pierre F."/>
            <person name="Priest M."/>
            <person name="Raghuraman S."/>
            <person name="Rege F."/>
            <person name="Reyes R."/>
            <person name="Rise C."/>
            <person name="Rogov P."/>
            <person name="Ross K."/>
            <person name="Ryan E."/>
            <person name="Settipalli S."/>
            <person name="Shea T."/>
            <person name="Sherpa N."/>
            <person name="Shi L."/>
            <person name="Shih D."/>
            <person name="Sparrow T."/>
            <person name="Spaulding J."/>
            <person name="Stalker J."/>
            <person name="Stange-Thomann N."/>
            <person name="Stavropoulos S."/>
            <person name="Stone C."/>
            <person name="Strader C."/>
            <person name="Tesfaye S."/>
            <person name="Thomson T."/>
            <person name="Thoulutsang Y."/>
            <person name="Thoulutsang D."/>
            <person name="Topham K."/>
            <person name="Topping I."/>
            <person name="Tsamla T."/>
            <person name="Vassiliev H."/>
            <person name="Vo A."/>
            <person name="Wangchuk T."/>
            <person name="Wangdi T."/>
            <person name="Weiand M."/>
            <person name="Wilkinson J."/>
            <person name="Wilson A."/>
            <person name="Yadav S."/>
            <person name="Young G."/>
            <person name="Yu Q."/>
            <person name="Zembek L."/>
            <person name="Zhong D."/>
            <person name="Zimmer A."/>
            <person name="Zwirko Z."/>
            <person name="Jaffe D.B."/>
            <person name="Alvarez P."/>
            <person name="Brockman W."/>
            <person name="Butler J."/>
            <person name="Chin C."/>
            <person name="Gnerre S."/>
            <person name="Grabherr M."/>
            <person name="Kleber M."/>
            <person name="Mauceli E."/>
            <person name="MacCallum I."/>
        </authorList>
    </citation>
    <scope>NUCLEOTIDE SEQUENCE [LARGE SCALE GENOMIC DNA]</scope>
    <source>
        <strain evidence="12">Tucson 15081-1352.22</strain>
    </source>
</reference>
<evidence type="ECO:0000256" key="7">
    <source>
        <dbReference type="ARBA" id="ARBA00023136"/>
    </source>
</evidence>
<evidence type="ECO:0000256" key="10">
    <source>
        <dbReference type="SAM" id="Phobius"/>
    </source>
</evidence>
<organism evidence="11 12">
    <name type="scientific">Drosophila mojavensis</name>
    <name type="common">Fruit fly</name>
    <dbReference type="NCBI Taxonomy" id="7230"/>
    <lineage>
        <taxon>Eukaryota</taxon>
        <taxon>Metazoa</taxon>
        <taxon>Ecdysozoa</taxon>
        <taxon>Arthropoda</taxon>
        <taxon>Hexapoda</taxon>
        <taxon>Insecta</taxon>
        <taxon>Pterygota</taxon>
        <taxon>Neoptera</taxon>
        <taxon>Endopterygota</taxon>
        <taxon>Diptera</taxon>
        <taxon>Brachycera</taxon>
        <taxon>Muscomorpha</taxon>
        <taxon>Ephydroidea</taxon>
        <taxon>Drosophilidae</taxon>
        <taxon>Drosophila</taxon>
    </lineage>
</organism>
<feature type="transmembrane region" description="Helical" evidence="10">
    <location>
        <begin position="89"/>
        <end position="110"/>
    </location>
</feature>